<feature type="domain" description="NAD-dependent epimerase/dehydratase" evidence="2">
    <location>
        <begin position="3"/>
        <end position="222"/>
    </location>
</feature>
<dbReference type="AlphaFoldDB" id="A0A1J7BTZ8"/>
<protein>
    <submittedName>
        <fullName evidence="3">Reductase</fullName>
    </submittedName>
</protein>
<dbReference type="InterPro" id="IPR050177">
    <property type="entry name" value="Lipid_A_modif_metabolic_enz"/>
</dbReference>
<feature type="region of interest" description="Disordered" evidence="1">
    <location>
        <begin position="249"/>
        <end position="277"/>
    </location>
</feature>
<dbReference type="STRING" id="1428644.BIV57_13740"/>
<accession>A0A1J7BTZ8</accession>
<dbReference type="EMBL" id="MLCF01000069">
    <property type="protein sequence ID" value="OIV36921.1"/>
    <property type="molecule type" value="Genomic_DNA"/>
</dbReference>
<dbReference type="SUPFAM" id="SSF51735">
    <property type="entry name" value="NAD(P)-binding Rossmann-fold domains"/>
    <property type="match status" value="1"/>
</dbReference>
<dbReference type="Gene3D" id="3.40.50.720">
    <property type="entry name" value="NAD(P)-binding Rossmann-like Domain"/>
    <property type="match status" value="1"/>
</dbReference>
<evidence type="ECO:0000256" key="1">
    <source>
        <dbReference type="SAM" id="MobiDB-lite"/>
    </source>
</evidence>
<proteinExistence type="predicted"/>
<evidence type="ECO:0000259" key="2">
    <source>
        <dbReference type="Pfam" id="PF01370"/>
    </source>
</evidence>
<dbReference type="Pfam" id="PF01370">
    <property type="entry name" value="Epimerase"/>
    <property type="match status" value="1"/>
</dbReference>
<dbReference type="OrthoDB" id="62093at2"/>
<dbReference type="InterPro" id="IPR001509">
    <property type="entry name" value="Epimerase_deHydtase"/>
</dbReference>
<sequence length="317" mass="33315">MRVLLLGADGFIGSRVADLLLADPSVELVVLGRRDSSDIRFDLATGSPGALVPFLDAVAPRAVVNCVGATRGPARTMVRANTVAVATLCEAMRRSRHAARLVHLGSAAEYGSAQVGVAISEDAEPQPTGAFATAKLAGTELVLGSGLDAVVLRLFTVTGPGTPRHSPLGRIAEGLRSAMQSGERHLDVPDLSGFRDFVDVRDVARAVRAAMVSAAGGVVNIGSGSPTRMRAAAGLLARSAGWTGRFREEGGLRPPVPPVRHPGHAPAAGHHHGPGHHEDLVWQQADIRTARERLGWRPRIPLDESVADVWMEAACRI</sequence>
<dbReference type="RefSeq" id="WP_071657124.1">
    <property type="nucleotide sequence ID" value="NZ_MLCF01000069.1"/>
</dbReference>
<dbReference type="CDD" id="cd08946">
    <property type="entry name" value="SDR_e"/>
    <property type="match status" value="1"/>
</dbReference>
<dbReference type="PANTHER" id="PTHR43245:SF13">
    <property type="entry name" value="UDP-D-APIOSE_UDP-D-XYLOSE SYNTHASE 2"/>
    <property type="match status" value="1"/>
</dbReference>
<gene>
    <name evidence="3" type="ORF">BIV57_13740</name>
</gene>
<comment type="caution">
    <text evidence="3">The sequence shown here is derived from an EMBL/GenBank/DDBJ whole genome shotgun (WGS) entry which is preliminary data.</text>
</comment>
<dbReference type="Proteomes" id="UP000243342">
    <property type="component" value="Unassembled WGS sequence"/>
</dbReference>
<name>A0A1J7BTZ8_9ACTN</name>
<keyword evidence="4" id="KW-1185">Reference proteome</keyword>
<organism evidence="3 4">
    <name type="scientific">Mangrovactinospora gilvigrisea</name>
    <dbReference type="NCBI Taxonomy" id="1428644"/>
    <lineage>
        <taxon>Bacteria</taxon>
        <taxon>Bacillati</taxon>
        <taxon>Actinomycetota</taxon>
        <taxon>Actinomycetes</taxon>
        <taxon>Kitasatosporales</taxon>
        <taxon>Streptomycetaceae</taxon>
        <taxon>Mangrovactinospora</taxon>
    </lineage>
</organism>
<evidence type="ECO:0000313" key="4">
    <source>
        <dbReference type="Proteomes" id="UP000243342"/>
    </source>
</evidence>
<dbReference type="PANTHER" id="PTHR43245">
    <property type="entry name" value="BIFUNCTIONAL POLYMYXIN RESISTANCE PROTEIN ARNA"/>
    <property type="match status" value="1"/>
</dbReference>
<dbReference type="InterPro" id="IPR036291">
    <property type="entry name" value="NAD(P)-bd_dom_sf"/>
</dbReference>
<reference evidence="3 4" key="1">
    <citation type="submission" date="2016-10" db="EMBL/GenBank/DDBJ databases">
        <title>Genome sequence of Streptomyces gilvigriseus MUSC 26.</title>
        <authorList>
            <person name="Lee L.-H."/>
            <person name="Ser H.-L."/>
        </authorList>
    </citation>
    <scope>NUCLEOTIDE SEQUENCE [LARGE SCALE GENOMIC DNA]</scope>
    <source>
        <strain evidence="3 4">MUSC 26</strain>
    </source>
</reference>
<evidence type="ECO:0000313" key="3">
    <source>
        <dbReference type="EMBL" id="OIV36921.1"/>
    </source>
</evidence>